<reference evidence="1" key="1">
    <citation type="journal article" date="2021" name="Environ. Microbiol.">
        <title>Gene family expansions and transcriptome signatures uncover fungal adaptations to wood decay.</title>
        <authorList>
            <person name="Hage H."/>
            <person name="Miyauchi S."/>
            <person name="Viragh M."/>
            <person name="Drula E."/>
            <person name="Min B."/>
            <person name="Chaduli D."/>
            <person name="Navarro D."/>
            <person name="Favel A."/>
            <person name="Norest M."/>
            <person name="Lesage-Meessen L."/>
            <person name="Balint B."/>
            <person name="Merenyi Z."/>
            <person name="de Eugenio L."/>
            <person name="Morin E."/>
            <person name="Martinez A.T."/>
            <person name="Baldrian P."/>
            <person name="Stursova M."/>
            <person name="Martinez M.J."/>
            <person name="Novotny C."/>
            <person name="Magnuson J.K."/>
            <person name="Spatafora J.W."/>
            <person name="Maurice S."/>
            <person name="Pangilinan J."/>
            <person name="Andreopoulos W."/>
            <person name="LaButti K."/>
            <person name="Hundley H."/>
            <person name="Na H."/>
            <person name="Kuo A."/>
            <person name="Barry K."/>
            <person name="Lipzen A."/>
            <person name="Henrissat B."/>
            <person name="Riley R."/>
            <person name="Ahrendt S."/>
            <person name="Nagy L.G."/>
            <person name="Grigoriev I.V."/>
            <person name="Martin F."/>
            <person name="Rosso M.N."/>
        </authorList>
    </citation>
    <scope>NUCLEOTIDE SEQUENCE</scope>
    <source>
        <strain evidence="1">CBS 384.51</strain>
    </source>
</reference>
<dbReference type="EMBL" id="MU274912">
    <property type="protein sequence ID" value="KAI0089031.1"/>
    <property type="molecule type" value="Genomic_DNA"/>
</dbReference>
<sequence length="823" mass="91319">MDKASSIVAALDAGKLPSQEQVSQWIDWLLNSQLSQVEPSADSGELSQYGRVLVGDVRNLLTAYRLAGEHKNGDNLIQQAFWHLHQADITNTSPNVNPGEVPDQVQQDASAIAGSIRTVLSVLLSTIGTEGENIFHDFASFLRLALADAADYVSKSAGSAAAGLRQVDKEVEKGDRNELGLKNVPEEDKFKNKNAKEQWETAMDTVKVAGSKTIGTGQIAAESAKNTSDRTSQRLSDAFNQICDNAQENEGYRRSISTIFSIVEKWLHKSLDTAGDVNTDTSLESFIDDPTSEKHLVKAVRGAREFFERQADGKSLDDFFAALRVCGVSIQRDENLRKWTDDVLNYLQKSLDEKGYVRSGESQEKRQELRERWDRMMNPEDPEGEEGRKWRENVDRLKSEWREFNQALQAGEDLGRVRKVQAKLASDIEDAFLTAANNGADNAANAALDQPVWLWQDVFNAYLPRLLNAIKDIPIPRIEYKDNDVEFVLEDLDISTFALLPGHVYIRNITDIDIQAPSLGPARTAVGSLTRIYAQGVQLTLREVSFYFNQKTASIGPSEFNGILELTLPPQGIDIDVVIRMIPSSPEGLGERKKEKGFWEVQRVEVKISDEMNLTIKQSNHQVLASVLKPVITSRFRETLQTALAENVRGTLDWLDSMFWDVGNRAEAFEDVGLGRGAALVAGWWSELGKLSRGEGGLFKGWKATGTGLIKDEGNVCSDAVFAMGGEPQVLPGEKRGPKGNFSESLKEVAAREIEVDPNELEDPATQQTKKIGEAAKDIVGEAKERMEAKYREVKSFKETVQIKAEEEKGRPGWESHAFDVSA</sequence>
<organism evidence="1 2">
    <name type="scientific">Irpex rosettiformis</name>
    <dbReference type="NCBI Taxonomy" id="378272"/>
    <lineage>
        <taxon>Eukaryota</taxon>
        <taxon>Fungi</taxon>
        <taxon>Dikarya</taxon>
        <taxon>Basidiomycota</taxon>
        <taxon>Agaricomycotina</taxon>
        <taxon>Agaricomycetes</taxon>
        <taxon>Polyporales</taxon>
        <taxon>Irpicaceae</taxon>
        <taxon>Irpex</taxon>
    </lineage>
</organism>
<name>A0ACB8U424_9APHY</name>
<evidence type="ECO:0000313" key="2">
    <source>
        <dbReference type="Proteomes" id="UP001055072"/>
    </source>
</evidence>
<accession>A0ACB8U424</accession>
<dbReference type="Proteomes" id="UP001055072">
    <property type="component" value="Unassembled WGS sequence"/>
</dbReference>
<gene>
    <name evidence="1" type="ORF">BDY19DRAFT_1041796</name>
</gene>
<evidence type="ECO:0000313" key="1">
    <source>
        <dbReference type="EMBL" id="KAI0089031.1"/>
    </source>
</evidence>
<keyword evidence="2" id="KW-1185">Reference proteome</keyword>
<comment type="caution">
    <text evidence="1">The sequence shown here is derived from an EMBL/GenBank/DDBJ whole genome shotgun (WGS) entry which is preliminary data.</text>
</comment>
<proteinExistence type="predicted"/>
<protein>
    <submittedName>
        <fullName evidence="1">Uncharacterized protein</fullName>
    </submittedName>
</protein>